<reference evidence="12 13" key="1">
    <citation type="journal article" date="2014" name="Genome Biol. Evol.">
        <title>The secreted proteins of Achlya hypogyna and Thraustotheca clavata identify the ancestral oomycete secretome and reveal gene acquisitions by horizontal gene transfer.</title>
        <authorList>
            <person name="Misner I."/>
            <person name="Blouin N."/>
            <person name="Leonard G."/>
            <person name="Richards T.A."/>
            <person name="Lane C.E."/>
        </authorList>
    </citation>
    <scope>NUCLEOTIDE SEQUENCE [LARGE SCALE GENOMIC DNA]</scope>
    <source>
        <strain evidence="12 13">ATCC 34112</strain>
    </source>
</reference>
<dbReference type="OrthoDB" id="2187at2759"/>
<accession>A0A1W0AAT2</accession>
<dbReference type="GO" id="GO:0005778">
    <property type="term" value="C:peroxisomal membrane"/>
    <property type="evidence" value="ECO:0007669"/>
    <property type="project" value="TreeGrafter"/>
</dbReference>
<comment type="subcellular location">
    <subcellularLocation>
        <location evidence="1">Membrane</location>
    </subcellularLocation>
</comment>
<keyword evidence="5" id="KW-0378">Hydrolase</keyword>
<comment type="caution">
    <text evidence="12">The sequence shown here is derived from an EMBL/GenBank/DDBJ whole genome shotgun (WGS) entry which is preliminary data.</text>
</comment>
<dbReference type="Pfam" id="PF00004">
    <property type="entry name" value="AAA"/>
    <property type="match status" value="2"/>
</dbReference>
<name>A0A1W0AAT2_9STRA</name>
<evidence type="ECO:0000259" key="11">
    <source>
        <dbReference type="SMART" id="SM00382"/>
    </source>
</evidence>
<evidence type="ECO:0000256" key="10">
    <source>
        <dbReference type="ARBA" id="ARBA00048778"/>
    </source>
</evidence>
<dbReference type="Gene3D" id="1.10.8.60">
    <property type="match status" value="2"/>
</dbReference>
<dbReference type="SMART" id="SM00382">
    <property type="entry name" value="AAA"/>
    <property type="match status" value="2"/>
</dbReference>
<evidence type="ECO:0000256" key="6">
    <source>
        <dbReference type="ARBA" id="ARBA00022840"/>
    </source>
</evidence>
<dbReference type="InterPro" id="IPR047533">
    <property type="entry name" value="RecA-like_PEX6_r2"/>
</dbReference>
<keyword evidence="13" id="KW-1185">Reference proteome</keyword>
<organism evidence="12 13">
    <name type="scientific">Thraustotheca clavata</name>
    <dbReference type="NCBI Taxonomy" id="74557"/>
    <lineage>
        <taxon>Eukaryota</taxon>
        <taxon>Sar</taxon>
        <taxon>Stramenopiles</taxon>
        <taxon>Oomycota</taxon>
        <taxon>Saprolegniomycetes</taxon>
        <taxon>Saprolegniales</taxon>
        <taxon>Achlyaceae</taxon>
        <taxon>Thraustotheca</taxon>
    </lineage>
</organism>
<sequence>MAALWVSSFTKLHGASSPTRSTQLKLRVVYELPEVPDTLHEVTAIVFVSLPTLRRLGIISEAFVVVANAGKERVARACFGPHVPDNAVFLSPFLEFNIGLHKTTGMVDVRPATNADIGVPLNASIKAITMPPAAKRVEISPLLVLTSTPDVLHQELLLQTIRQYFSTPRLLRQGDVFGIIVYDVYPSEQVTAGVVDVPAEVFHGDDHGEISNVSIVIPNPLQIPIDIVFFSVQVVEAPVSSLVYTITCEDTTLIQTKPITLRIPTEARMRKFLTDRCTKAHTMTNQLTATTQSLVELLHPTSLSIPMSILLSGPAGIGKKSMIYDAAASLGLYVVEVCFTELTSSSELQMLENIRQIVAKAEQLSPCVLFINRFFAIDKDNEEAALRIGATLVECLDIMDRSSVPLIATVEDANELPATIRQCFLYELAIEAPSEAERLEMLRVLTASSALDLDVDLNDLAHRTAGRTFGELRALIADASSFRLAAMDELTTIEDDVLVDSLTTLSIRMEDIERALKEQETKSSLGLGNASIPNIKWEDVGGLDHVKDEILDMVQLPLKHPELFASGVRQRSGILLYGPPGTGKTLLAKAIATECNMNFISVKGPELLNMYIGESEKNVRHVFQMARNARPCILFFDELDSLAPMRGRGSDSGGVMDRVVSQLLTEIDSNLNQVFVIGATNRPDLIESALLRPGRFDRLLYLGICSDKAAQLKVVQALTRKFSLAPSINLEKILASCPLHFTGADFYALCSIALANAIKDRVLQLDAYIQSTNLEDCYSARPLTPAMVLDKMTPQELQVQVTTKHFEHALASIVPSVSPSELAHYEKLRKQFSSLDAAK</sequence>
<dbReference type="Gene3D" id="3.40.50.300">
    <property type="entry name" value="P-loop containing nucleotide triphosphate hydrolases"/>
    <property type="match status" value="2"/>
</dbReference>
<evidence type="ECO:0000256" key="5">
    <source>
        <dbReference type="ARBA" id="ARBA00022801"/>
    </source>
</evidence>
<dbReference type="InterPro" id="IPR003593">
    <property type="entry name" value="AAA+_ATPase"/>
</dbReference>
<keyword evidence="3" id="KW-0962">Peroxisome biogenesis</keyword>
<feature type="domain" description="AAA+ ATPase" evidence="11">
    <location>
        <begin position="570"/>
        <end position="706"/>
    </location>
</feature>
<gene>
    <name evidence="12" type="ORF">THRCLA_00629</name>
</gene>
<comment type="similarity">
    <text evidence="2">Belongs to the AAA ATPase family.</text>
</comment>
<dbReference type="SUPFAM" id="SSF52540">
    <property type="entry name" value="P-loop containing nucleoside triphosphate hydrolases"/>
    <property type="match status" value="2"/>
</dbReference>
<dbReference type="FunFam" id="3.40.50.300:FF:000109">
    <property type="entry name" value="Peroxisomal biogenesis factor 6"/>
    <property type="match status" value="1"/>
</dbReference>
<dbReference type="InterPro" id="IPR050168">
    <property type="entry name" value="AAA_ATPase_domain"/>
</dbReference>
<keyword evidence="4" id="KW-0547">Nucleotide-binding</keyword>
<keyword evidence="7" id="KW-0472">Membrane</keyword>
<dbReference type="AlphaFoldDB" id="A0A1W0AAT2"/>
<evidence type="ECO:0000256" key="4">
    <source>
        <dbReference type="ARBA" id="ARBA00022741"/>
    </source>
</evidence>
<dbReference type="PANTHER" id="PTHR23077:SF9">
    <property type="entry name" value="PEROXISOMAL ATPASE PEX6"/>
    <property type="match status" value="1"/>
</dbReference>
<evidence type="ECO:0000256" key="2">
    <source>
        <dbReference type="ARBA" id="ARBA00006914"/>
    </source>
</evidence>
<dbReference type="STRING" id="74557.A0A1W0AAT2"/>
<evidence type="ECO:0000256" key="8">
    <source>
        <dbReference type="ARBA" id="ARBA00034811"/>
    </source>
</evidence>
<dbReference type="PANTHER" id="PTHR23077">
    <property type="entry name" value="AAA-FAMILY ATPASE"/>
    <property type="match status" value="1"/>
</dbReference>
<proteinExistence type="inferred from homology"/>
<dbReference type="GO" id="GO:0005524">
    <property type="term" value="F:ATP binding"/>
    <property type="evidence" value="ECO:0007669"/>
    <property type="project" value="UniProtKB-KW"/>
</dbReference>
<dbReference type="InterPro" id="IPR027417">
    <property type="entry name" value="P-loop_NTPase"/>
</dbReference>
<evidence type="ECO:0000313" key="13">
    <source>
        <dbReference type="Proteomes" id="UP000243217"/>
    </source>
</evidence>
<dbReference type="GO" id="GO:0016558">
    <property type="term" value="P:protein import into peroxisome matrix"/>
    <property type="evidence" value="ECO:0007669"/>
    <property type="project" value="TreeGrafter"/>
</dbReference>
<dbReference type="CDD" id="cd19527">
    <property type="entry name" value="RecA-like_PEX6_r2"/>
    <property type="match status" value="1"/>
</dbReference>
<evidence type="ECO:0000256" key="9">
    <source>
        <dbReference type="ARBA" id="ARBA00034920"/>
    </source>
</evidence>
<dbReference type="Proteomes" id="UP000243217">
    <property type="component" value="Unassembled WGS sequence"/>
</dbReference>
<feature type="domain" description="AAA+ ATPase" evidence="11">
    <location>
        <begin position="305"/>
        <end position="434"/>
    </location>
</feature>
<dbReference type="InterPro" id="IPR003959">
    <property type="entry name" value="ATPase_AAA_core"/>
</dbReference>
<protein>
    <recommendedName>
        <fullName evidence="8">Peroxisomal ATPase PEX6</fullName>
    </recommendedName>
    <alternativeName>
        <fullName evidence="9">Peroxin-6</fullName>
    </alternativeName>
</protein>
<dbReference type="GO" id="GO:0016887">
    <property type="term" value="F:ATP hydrolysis activity"/>
    <property type="evidence" value="ECO:0007669"/>
    <property type="project" value="InterPro"/>
</dbReference>
<dbReference type="EMBL" id="JNBS01000246">
    <property type="protein sequence ID" value="OQS07365.1"/>
    <property type="molecule type" value="Genomic_DNA"/>
</dbReference>
<evidence type="ECO:0000256" key="7">
    <source>
        <dbReference type="ARBA" id="ARBA00023136"/>
    </source>
</evidence>
<comment type="catalytic activity">
    <reaction evidence="10">
        <text>ATP + H2O = ADP + phosphate + H(+)</text>
        <dbReference type="Rhea" id="RHEA:13065"/>
        <dbReference type="ChEBI" id="CHEBI:15377"/>
        <dbReference type="ChEBI" id="CHEBI:15378"/>
        <dbReference type="ChEBI" id="CHEBI:30616"/>
        <dbReference type="ChEBI" id="CHEBI:43474"/>
        <dbReference type="ChEBI" id="CHEBI:456216"/>
    </reaction>
    <physiologicalReaction direction="left-to-right" evidence="10">
        <dbReference type="Rhea" id="RHEA:13066"/>
    </physiologicalReaction>
</comment>
<evidence type="ECO:0000313" key="12">
    <source>
        <dbReference type="EMBL" id="OQS07365.1"/>
    </source>
</evidence>
<dbReference type="GO" id="GO:0005829">
    <property type="term" value="C:cytosol"/>
    <property type="evidence" value="ECO:0007669"/>
    <property type="project" value="TreeGrafter"/>
</dbReference>
<evidence type="ECO:0000256" key="1">
    <source>
        <dbReference type="ARBA" id="ARBA00004370"/>
    </source>
</evidence>
<keyword evidence="6" id="KW-0067">ATP-binding</keyword>
<evidence type="ECO:0000256" key="3">
    <source>
        <dbReference type="ARBA" id="ARBA00022593"/>
    </source>
</evidence>